<dbReference type="GO" id="GO:0015628">
    <property type="term" value="P:protein secretion by the type II secretion system"/>
    <property type="evidence" value="ECO:0007669"/>
    <property type="project" value="InterPro"/>
</dbReference>
<comment type="subcellular location">
    <subcellularLocation>
        <location evidence="1">Cell inner membrane</location>
        <topology evidence="1">Single-pass membrane protein</topology>
    </subcellularLocation>
</comment>
<feature type="domain" description="General secretion pathway GspH" evidence="12">
    <location>
        <begin position="43"/>
        <end position="155"/>
    </location>
</feature>
<dbReference type="InterPro" id="IPR045584">
    <property type="entry name" value="Pilin-like"/>
</dbReference>
<evidence type="ECO:0000259" key="12">
    <source>
        <dbReference type="Pfam" id="PF12019"/>
    </source>
</evidence>
<evidence type="ECO:0000256" key="5">
    <source>
        <dbReference type="ARBA" id="ARBA00022519"/>
    </source>
</evidence>
<evidence type="ECO:0000256" key="3">
    <source>
        <dbReference type="ARBA" id="ARBA00022475"/>
    </source>
</evidence>
<gene>
    <name evidence="13" type="ORF">IQ22_02191</name>
</gene>
<dbReference type="EMBL" id="VLKY01000006">
    <property type="protein sequence ID" value="TWI54328.1"/>
    <property type="molecule type" value="Genomic_DNA"/>
</dbReference>
<evidence type="ECO:0000256" key="6">
    <source>
        <dbReference type="ARBA" id="ARBA00022692"/>
    </source>
</evidence>
<evidence type="ECO:0000256" key="10">
    <source>
        <dbReference type="ARBA" id="ARBA00030775"/>
    </source>
</evidence>
<dbReference type="PROSITE" id="PS00409">
    <property type="entry name" value="PROKAR_NTER_METHYL"/>
    <property type="match status" value="1"/>
</dbReference>
<proteinExistence type="inferred from homology"/>
<feature type="transmembrane region" description="Helical" evidence="11">
    <location>
        <begin position="12"/>
        <end position="34"/>
    </location>
</feature>
<comment type="similarity">
    <text evidence="9">Belongs to the GSP H family.</text>
</comment>
<evidence type="ECO:0000256" key="11">
    <source>
        <dbReference type="SAM" id="Phobius"/>
    </source>
</evidence>
<dbReference type="InterPro" id="IPR022346">
    <property type="entry name" value="T2SS_GspH"/>
</dbReference>
<reference evidence="13 14" key="1">
    <citation type="journal article" date="2015" name="Stand. Genomic Sci.">
        <title>Genomic Encyclopedia of Bacterial and Archaeal Type Strains, Phase III: the genomes of soil and plant-associated and newly described type strains.</title>
        <authorList>
            <person name="Whitman W.B."/>
            <person name="Woyke T."/>
            <person name="Klenk H.P."/>
            <person name="Zhou Y."/>
            <person name="Lilburn T.G."/>
            <person name="Beck B.J."/>
            <person name="De Vos P."/>
            <person name="Vandamme P."/>
            <person name="Eisen J.A."/>
            <person name="Garrity G."/>
            <person name="Hugenholtz P."/>
            <person name="Kyrpides N.C."/>
        </authorList>
    </citation>
    <scope>NUCLEOTIDE SEQUENCE [LARGE SCALE GENOMIC DNA]</scope>
    <source>
        <strain evidence="13 14">CGMCC 1.6858</strain>
    </source>
</reference>
<dbReference type="RefSeq" id="WP_145141565.1">
    <property type="nucleotide sequence ID" value="NZ_VLKY01000006.1"/>
</dbReference>
<keyword evidence="14" id="KW-1185">Reference proteome</keyword>
<evidence type="ECO:0000256" key="7">
    <source>
        <dbReference type="ARBA" id="ARBA00022989"/>
    </source>
</evidence>
<name>A0A562QC58_9PSED</name>
<protein>
    <recommendedName>
        <fullName evidence="2">Type II secretion system protein H</fullName>
    </recommendedName>
    <alternativeName>
        <fullName evidence="10">General secretion pathway protein H</fullName>
    </alternativeName>
</protein>
<keyword evidence="5" id="KW-0997">Cell inner membrane</keyword>
<accession>A0A562QC58</accession>
<dbReference type="OrthoDB" id="5739745at2"/>
<dbReference type="NCBIfam" id="TIGR02532">
    <property type="entry name" value="IV_pilin_GFxxxE"/>
    <property type="match status" value="1"/>
</dbReference>
<organism evidence="13 14">
    <name type="scientific">Pseudomonas duriflava</name>
    <dbReference type="NCBI Taxonomy" id="459528"/>
    <lineage>
        <taxon>Bacteria</taxon>
        <taxon>Pseudomonadati</taxon>
        <taxon>Pseudomonadota</taxon>
        <taxon>Gammaproteobacteria</taxon>
        <taxon>Pseudomonadales</taxon>
        <taxon>Pseudomonadaceae</taxon>
        <taxon>Pseudomonas</taxon>
    </lineage>
</organism>
<keyword evidence="3" id="KW-1003">Cell membrane</keyword>
<dbReference type="Pfam" id="PF12019">
    <property type="entry name" value="GspH"/>
    <property type="match status" value="1"/>
</dbReference>
<keyword evidence="8 11" id="KW-0472">Membrane</keyword>
<keyword evidence="6 11" id="KW-0812">Transmembrane</keyword>
<evidence type="ECO:0000256" key="8">
    <source>
        <dbReference type="ARBA" id="ARBA00023136"/>
    </source>
</evidence>
<dbReference type="GO" id="GO:0005886">
    <property type="term" value="C:plasma membrane"/>
    <property type="evidence" value="ECO:0007669"/>
    <property type="project" value="UniProtKB-SubCell"/>
</dbReference>
<evidence type="ECO:0000313" key="14">
    <source>
        <dbReference type="Proteomes" id="UP000316905"/>
    </source>
</evidence>
<dbReference type="Pfam" id="PF07963">
    <property type="entry name" value="N_methyl"/>
    <property type="match status" value="1"/>
</dbReference>
<dbReference type="InterPro" id="IPR012902">
    <property type="entry name" value="N_methyl_site"/>
</dbReference>
<evidence type="ECO:0000256" key="9">
    <source>
        <dbReference type="ARBA" id="ARBA00025772"/>
    </source>
</evidence>
<dbReference type="Gene3D" id="3.55.40.10">
    <property type="entry name" value="minor pseudopilin epsh domain"/>
    <property type="match status" value="1"/>
</dbReference>
<dbReference type="GO" id="GO:0015627">
    <property type="term" value="C:type II protein secretion system complex"/>
    <property type="evidence" value="ECO:0007669"/>
    <property type="project" value="InterPro"/>
</dbReference>
<dbReference type="Proteomes" id="UP000316905">
    <property type="component" value="Unassembled WGS sequence"/>
</dbReference>
<comment type="caution">
    <text evidence="13">The sequence shown here is derived from an EMBL/GenBank/DDBJ whole genome shotgun (WGS) entry which is preliminary data.</text>
</comment>
<keyword evidence="7 11" id="KW-1133">Transmembrane helix</keyword>
<evidence type="ECO:0000256" key="2">
    <source>
        <dbReference type="ARBA" id="ARBA00021549"/>
    </source>
</evidence>
<keyword evidence="4" id="KW-0488">Methylation</keyword>
<evidence type="ECO:0000256" key="4">
    <source>
        <dbReference type="ARBA" id="ARBA00022481"/>
    </source>
</evidence>
<evidence type="ECO:0000256" key="1">
    <source>
        <dbReference type="ARBA" id="ARBA00004377"/>
    </source>
</evidence>
<evidence type="ECO:0000313" key="13">
    <source>
        <dbReference type="EMBL" id="TWI54328.1"/>
    </source>
</evidence>
<sequence length="165" mass="17819">MRSVRGFTLVELLVTIAVLAIILAIAVPNFSTLIRQNRAQTQINLLVNALNLARSEAITRGTTVHVSSLNGGNWRQGWRVWIDINNDGVVANGKLLRAFPALEGANTLTSAVTQVVFDSHGRLSGAVAGTNVEFAYNVGTGFCKYERIITINAVGRTAVRPKECN</sequence>
<dbReference type="AlphaFoldDB" id="A0A562QC58"/>
<dbReference type="SUPFAM" id="SSF54523">
    <property type="entry name" value="Pili subunits"/>
    <property type="match status" value="1"/>
</dbReference>